<dbReference type="InterPro" id="IPR051012">
    <property type="entry name" value="CellSynth/LPSAsmb/PSIAsmb"/>
</dbReference>
<dbReference type="Pfam" id="PF14559">
    <property type="entry name" value="TPR_19"/>
    <property type="match status" value="1"/>
</dbReference>
<sequence length="506" mass="58705">MEEFNDKQKPKPNIVYFLPSGDFYYQKAQDVMGRGDLGKAAIYLQRAIELSPTDAMIYLQYAVVELEQGNVEKARELLLEADRLEPRNPETVIFLAETSAGLGFLEDALYYANLYLDFDEGGEFTAEAKDILDFAHATLEKIPSEEPNVNRVYIHEQERARQLMEEGHHEQAIEIFEQIIAENPFFWSAYNNLALAYFYQGEEEQARALLREVLHGNYGNLHALCNLTVMAYYAKEDEELVYLESLLIKLHPYKFEHRFKLGATLALIGQYELAYKWLKSLYKNGFSGDGSFYFWLSHSAYFAGDEALSRKVWTQLLEVDPSKEGFEPWVHAIVQEDDLLRDVEYIQSLLQHDERSERLFGLFLLEKSPHKHEILANPTIIKVEEYTAIEKVFLAFVLGRDLEDEAVLKPLFQMVEVAEILYQRVEPMQIEDTFPFQMWFIICENALDQGYAFKNTVALAAAVEYMYQSSRAKVTKKLIAEEYHISPQTLTKYVNELIPFLPLFRP</sequence>
<feature type="repeat" description="TPR" evidence="3">
    <location>
        <begin position="55"/>
        <end position="88"/>
    </location>
</feature>
<keyword evidence="1" id="KW-0677">Repeat</keyword>
<dbReference type="PANTHER" id="PTHR45586">
    <property type="entry name" value="TPR REPEAT-CONTAINING PROTEIN PA4667"/>
    <property type="match status" value="1"/>
</dbReference>
<dbReference type="PANTHER" id="PTHR45586:SF1">
    <property type="entry name" value="LIPOPOLYSACCHARIDE ASSEMBLY PROTEIN B"/>
    <property type="match status" value="1"/>
</dbReference>
<gene>
    <name evidence="4" type="ORF">AAF454_07790</name>
</gene>
<dbReference type="SMART" id="SM00028">
    <property type="entry name" value="TPR"/>
    <property type="match status" value="4"/>
</dbReference>
<dbReference type="InterPro" id="IPR019734">
    <property type="entry name" value="TPR_rpt"/>
</dbReference>
<dbReference type="InterPro" id="IPR011990">
    <property type="entry name" value="TPR-like_helical_dom_sf"/>
</dbReference>
<evidence type="ECO:0000313" key="4">
    <source>
        <dbReference type="EMBL" id="MEL5988307.1"/>
    </source>
</evidence>
<proteinExistence type="predicted"/>
<dbReference type="Gene3D" id="1.25.40.10">
    <property type="entry name" value="Tetratricopeptide repeat domain"/>
    <property type="match status" value="2"/>
</dbReference>
<dbReference type="SUPFAM" id="SSF48452">
    <property type="entry name" value="TPR-like"/>
    <property type="match status" value="1"/>
</dbReference>
<evidence type="ECO:0000313" key="5">
    <source>
        <dbReference type="Proteomes" id="UP001398420"/>
    </source>
</evidence>
<dbReference type="PROSITE" id="PS50005">
    <property type="entry name" value="TPR"/>
    <property type="match status" value="2"/>
</dbReference>
<dbReference type="Pfam" id="PF13432">
    <property type="entry name" value="TPR_16"/>
    <property type="match status" value="1"/>
</dbReference>
<organism evidence="4 5">
    <name type="scientific">Kurthia gibsonii</name>
    <dbReference type="NCBI Taxonomy" id="33946"/>
    <lineage>
        <taxon>Bacteria</taxon>
        <taxon>Bacillati</taxon>
        <taxon>Bacillota</taxon>
        <taxon>Bacilli</taxon>
        <taxon>Bacillales</taxon>
        <taxon>Caryophanaceae</taxon>
        <taxon>Kurthia</taxon>
    </lineage>
</organism>
<keyword evidence="2 3" id="KW-0802">TPR repeat</keyword>
<evidence type="ECO:0000256" key="2">
    <source>
        <dbReference type="ARBA" id="ARBA00022803"/>
    </source>
</evidence>
<name>A0ABU9LKN5_9BACL</name>
<protein>
    <submittedName>
        <fullName evidence="4">Tetratricopeptide repeat protein</fullName>
    </submittedName>
</protein>
<evidence type="ECO:0000256" key="3">
    <source>
        <dbReference type="PROSITE-ProRule" id="PRU00339"/>
    </source>
</evidence>
<accession>A0ABU9LKN5</accession>
<dbReference type="EMBL" id="JBCEWA010000005">
    <property type="protein sequence ID" value="MEL5988307.1"/>
    <property type="molecule type" value="Genomic_DNA"/>
</dbReference>
<feature type="repeat" description="TPR" evidence="3">
    <location>
        <begin position="21"/>
        <end position="54"/>
    </location>
</feature>
<evidence type="ECO:0000256" key="1">
    <source>
        <dbReference type="ARBA" id="ARBA00022737"/>
    </source>
</evidence>
<reference evidence="4 5" key="1">
    <citation type="submission" date="2024-04" db="EMBL/GenBank/DDBJ databases">
        <authorList>
            <person name="Wu Y.S."/>
            <person name="Zhang L."/>
        </authorList>
    </citation>
    <scope>NUCLEOTIDE SEQUENCE [LARGE SCALE GENOMIC DNA]</scope>
    <source>
        <strain evidence="4 5">KG-01</strain>
    </source>
</reference>
<dbReference type="Proteomes" id="UP001398420">
    <property type="component" value="Unassembled WGS sequence"/>
</dbReference>
<dbReference type="RefSeq" id="WP_342302909.1">
    <property type="nucleotide sequence ID" value="NZ_JBCEWA010000005.1"/>
</dbReference>
<comment type="caution">
    <text evidence="4">The sequence shown here is derived from an EMBL/GenBank/DDBJ whole genome shotgun (WGS) entry which is preliminary data.</text>
</comment>
<keyword evidence="5" id="KW-1185">Reference proteome</keyword>